<dbReference type="Gene3D" id="1.10.10.60">
    <property type="entry name" value="Homeodomain-like"/>
    <property type="match status" value="2"/>
</dbReference>
<dbReference type="Pfam" id="PF13921">
    <property type="entry name" value="Myb_DNA-bind_6"/>
    <property type="match status" value="1"/>
</dbReference>
<dbReference type="PROSITE" id="PS50090">
    <property type="entry name" value="MYB_LIKE"/>
    <property type="match status" value="2"/>
</dbReference>
<organism evidence="4 5">
    <name type="scientific">Emiliania huxleyi (strain CCMP1516)</name>
    <dbReference type="NCBI Taxonomy" id="280463"/>
    <lineage>
        <taxon>Eukaryota</taxon>
        <taxon>Haptista</taxon>
        <taxon>Haptophyta</taxon>
        <taxon>Prymnesiophyceae</taxon>
        <taxon>Isochrysidales</taxon>
        <taxon>Noelaerhabdaceae</taxon>
        <taxon>Emiliania</taxon>
    </lineage>
</organism>
<dbReference type="GO" id="GO:0000981">
    <property type="term" value="F:DNA-binding transcription factor activity, RNA polymerase II-specific"/>
    <property type="evidence" value="ECO:0007669"/>
    <property type="project" value="TreeGrafter"/>
</dbReference>
<feature type="domain" description="Myb-like" evidence="2">
    <location>
        <begin position="1"/>
        <end position="54"/>
    </location>
</feature>
<dbReference type="InterPro" id="IPR001005">
    <property type="entry name" value="SANT/Myb"/>
</dbReference>
<reference evidence="4" key="2">
    <citation type="submission" date="2024-10" db="UniProtKB">
        <authorList>
            <consortium name="EnsemblProtists"/>
        </authorList>
    </citation>
    <scope>IDENTIFICATION</scope>
</reference>
<dbReference type="GO" id="GO:0005634">
    <property type="term" value="C:nucleus"/>
    <property type="evidence" value="ECO:0007669"/>
    <property type="project" value="TreeGrafter"/>
</dbReference>
<dbReference type="KEGG" id="ehx:EMIHUDRAFT_103863"/>
<feature type="compositionally biased region" description="Low complexity" evidence="1">
    <location>
        <begin position="67"/>
        <end position="78"/>
    </location>
</feature>
<dbReference type="CDD" id="cd00167">
    <property type="entry name" value="SANT"/>
    <property type="match status" value="2"/>
</dbReference>
<evidence type="ECO:0000259" key="2">
    <source>
        <dbReference type="PROSITE" id="PS50090"/>
    </source>
</evidence>
<dbReference type="Pfam" id="PF00249">
    <property type="entry name" value="Myb_DNA-binding"/>
    <property type="match status" value="1"/>
</dbReference>
<dbReference type="HOGENOM" id="CLU_1013494_0_0_1"/>
<evidence type="ECO:0000256" key="1">
    <source>
        <dbReference type="SAM" id="MobiDB-lite"/>
    </source>
</evidence>
<dbReference type="InterPro" id="IPR009057">
    <property type="entry name" value="Homeodomain-like_sf"/>
</dbReference>
<dbReference type="Proteomes" id="UP000013827">
    <property type="component" value="Unassembled WGS sequence"/>
</dbReference>
<dbReference type="GO" id="GO:0000978">
    <property type="term" value="F:RNA polymerase II cis-regulatory region sequence-specific DNA binding"/>
    <property type="evidence" value="ECO:0007669"/>
    <property type="project" value="TreeGrafter"/>
</dbReference>
<name>A0A0D3IQN7_EMIH1</name>
<dbReference type="InterPro" id="IPR050560">
    <property type="entry name" value="MYB_TF"/>
</dbReference>
<sequence>MVEKVGWTSEEDSVIERAYKAMGPHWTDIAEMLHDESGERRSGDSVRNRWLRLQKRAKLARSEDSDSSPVAASADLSAGGSGERGGDMWSWRETQTIEEGVRKGLKWKAIAALLPGRSDSSCRNRWLRKKQKELAMAGINVRNAAEVVAACRRVGLLGPYNPQGAEANGPNTYNCVQRTSRPSQISPLSLYKGPTAILTLPSAPTAMPIVLPEALSLPVQGMRPNELQVLHPHQLGQQQTVLFPVAAPSPTIPVLSPRVWAVPPSGLSPTACLPG</sequence>
<feature type="region of interest" description="Disordered" evidence="1">
    <location>
        <begin position="58"/>
        <end position="89"/>
    </location>
</feature>
<feature type="domain" description="HTH myb-type" evidence="3">
    <location>
        <begin position="89"/>
        <end position="134"/>
    </location>
</feature>
<evidence type="ECO:0000259" key="3">
    <source>
        <dbReference type="PROSITE" id="PS51294"/>
    </source>
</evidence>
<dbReference type="PANTHER" id="PTHR45614:SF69">
    <property type="entry name" value="CHROMOSOME UNDETERMINED SCAFFOLD_38, WHOLE GENOME SHOTGUN SEQUENCE"/>
    <property type="match status" value="1"/>
</dbReference>
<dbReference type="InterPro" id="IPR017930">
    <property type="entry name" value="Myb_dom"/>
</dbReference>
<dbReference type="AlphaFoldDB" id="A0A0D3IQN7"/>
<dbReference type="SMART" id="SM00717">
    <property type="entry name" value="SANT"/>
    <property type="match status" value="2"/>
</dbReference>
<reference evidence="5" key="1">
    <citation type="journal article" date="2013" name="Nature">
        <title>Pan genome of the phytoplankton Emiliania underpins its global distribution.</title>
        <authorList>
            <person name="Read B.A."/>
            <person name="Kegel J."/>
            <person name="Klute M.J."/>
            <person name="Kuo A."/>
            <person name="Lefebvre S.C."/>
            <person name="Maumus F."/>
            <person name="Mayer C."/>
            <person name="Miller J."/>
            <person name="Monier A."/>
            <person name="Salamov A."/>
            <person name="Young J."/>
            <person name="Aguilar M."/>
            <person name="Claverie J.M."/>
            <person name="Frickenhaus S."/>
            <person name="Gonzalez K."/>
            <person name="Herman E.K."/>
            <person name="Lin Y.C."/>
            <person name="Napier J."/>
            <person name="Ogata H."/>
            <person name="Sarno A.F."/>
            <person name="Shmutz J."/>
            <person name="Schroeder D."/>
            <person name="de Vargas C."/>
            <person name="Verret F."/>
            <person name="von Dassow P."/>
            <person name="Valentin K."/>
            <person name="Van de Peer Y."/>
            <person name="Wheeler G."/>
            <person name="Dacks J.B."/>
            <person name="Delwiche C.F."/>
            <person name="Dyhrman S.T."/>
            <person name="Glockner G."/>
            <person name="John U."/>
            <person name="Richards T."/>
            <person name="Worden A.Z."/>
            <person name="Zhang X."/>
            <person name="Grigoriev I.V."/>
            <person name="Allen A.E."/>
            <person name="Bidle K."/>
            <person name="Borodovsky M."/>
            <person name="Bowler C."/>
            <person name="Brownlee C."/>
            <person name="Cock J.M."/>
            <person name="Elias M."/>
            <person name="Gladyshev V.N."/>
            <person name="Groth M."/>
            <person name="Guda C."/>
            <person name="Hadaegh A."/>
            <person name="Iglesias-Rodriguez M.D."/>
            <person name="Jenkins J."/>
            <person name="Jones B.M."/>
            <person name="Lawson T."/>
            <person name="Leese F."/>
            <person name="Lindquist E."/>
            <person name="Lobanov A."/>
            <person name="Lomsadze A."/>
            <person name="Malik S.B."/>
            <person name="Marsh M.E."/>
            <person name="Mackinder L."/>
            <person name="Mock T."/>
            <person name="Mueller-Roeber B."/>
            <person name="Pagarete A."/>
            <person name="Parker M."/>
            <person name="Probert I."/>
            <person name="Quesneville H."/>
            <person name="Raines C."/>
            <person name="Rensing S.A."/>
            <person name="Riano-Pachon D.M."/>
            <person name="Richier S."/>
            <person name="Rokitta S."/>
            <person name="Shiraiwa Y."/>
            <person name="Soanes D.M."/>
            <person name="van der Giezen M."/>
            <person name="Wahlund T.M."/>
            <person name="Williams B."/>
            <person name="Wilson W."/>
            <person name="Wolfe G."/>
            <person name="Wurch L.L."/>
        </authorList>
    </citation>
    <scope>NUCLEOTIDE SEQUENCE</scope>
</reference>
<feature type="domain" description="Myb-like" evidence="2">
    <location>
        <begin position="89"/>
        <end position="126"/>
    </location>
</feature>
<dbReference type="PROSITE" id="PS51294">
    <property type="entry name" value="HTH_MYB"/>
    <property type="match status" value="2"/>
</dbReference>
<accession>A0A0D3IQN7</accession>
<dbReference type="PaxDb" id="2903-EOD13572"/>
<evidence type="ECO:0000313" key="5">
    <source>
        <dbReference type="Proteomes" id="UP000013827"/>
    </source>
</evidence>
<dbReference type="SUPFAM" id="SSF46689">
    <property type="entry name" value="Homeodomain-like"/>
    <property type="match status" value="2"/>
</dbReference>
<dbReference type="RefSeq" id="XP_005766001.1">
    <property type="nucleotide sequence ID" value="XM_005765944.1"/>
</dbReference>
<protein>
    <submittedName>
        <fullName evidence="4">Uncharacterized protein</fullName>
    </submittedName>
</protein>
<feature type="domain" description="HTH myb-type" evidence="3">
    <location>
        <begin position="1"/>
        <end position="58"/>
    </location>
</feature>
<dbReference type="GeneID" id="17259749"/>
<proteinExistence type="predicted"/>
<dbReference type="EnsemblProtists" id="EOD13572">
    <property type="protein sequence ID" value="EOD13572"/>
    <property type="gene ID" value="EMIHUDRAFT_103863"/>
</dbReference>
<dbReference type="PANTHER" id="PTHR45614">
    <property type="entry name" value="MYB PROTEIN-RELATED"/>
    <property type="match status" value="1"/>
</dbReference>
<evidence type="ECO:0000313" key="4">
    <source>
        <dbReference type="EnsemblProtists" id="EOD13572"/>
    </source>
</evidence>
<keyword evidence="5" id="KW-1185">Reference proteome</keyword>